<evidence type="ECO:0000313" key="2">
    <source>
        <dbReference type="Proteomes" id="UP001195914"/>
    </source>
</evidence>
<dbReference type="EMBL" id="JAHBMH010000028">
    <property type="protein sequence ID" value="KAK1937959.1"/>
    <property type="molecule type" value="Genomic_DNA"/>
</dbReference>
<organism evidence="1 2">
    <name type="scientific">Babesia divergens</name>
    <dbReference type="NCBI Taxonomy" id="32595"/>
    <lineage>
        <taxon>Eukaryota</taxon>
        <taxon>Sar</taxon>
        <taxon>Alveolata</taxon>
        <taxon>Apicomplexa</taxon>
        <taxon>Aconoidasida</taxon>
        <taxon>Piroplasmida</taxon>
        <taxon>Babesiidae</taxon>
        <taxon>Babesia</taxon>
    </lineage>
</organism>
<dbReference type="Proteomes" id="UP001195914">
    <property type="component" value="Unassembled WGS sequence"/>
</dbReference>
<protein>
    <submittedName>
        <fullName evidence="1">Uncharacterized protein</fullName>
    </submittedName>
</protein>
<evidence type="ECO:0000313" key="1">
    <source>
        <dbReference type="EMBL" id="KAK1937959.1"/>
    </source>
</evidence>
<reference evidence="1" key="2">
    <citation type="submission" date="2021-05" db="EMBL/GenBank/DDBJ databases">
        <authorList>
            <person name="Pain A."/>
        </authorList>
    </citation>
    <scope>NUCLEOTIDE SEQUENCE</scope>
    <source>
        <strain evidence="1">1802A</strain>
    </source>
</reference>
<gene>
    <name evidence="1" type="ORF">X943_000594</name>
</gene>
<sequence>MAEQRIMPRTGKQQIKKNVLEVTGGVMLNNLCNRSGNSLTSVGGMKIPGGKASLDKAGGERLSSTITTKNSLLLSEPIVEILFGAVTPINILVFPMPSLDAPRLLEPMNNRK</sequence>
<reference evidence="1" key="1">
    <citation type="journal article" date="2014" name="Nucleic Acids Res.">
        <title>The evolutionary dynamics of variant antigen genes in Babesia reveal a history of genomic innovation underlying host-parasite interaction.</title>
        <authorList>
            <person name="Jackson A.P."/>
            <person name="Otto T.D."/>
            <person name="Darby A."/>
            <person name="Ramaprasad A."/>
            <person name="Xia D."/>
            <person name="Echaide I.E."/>
            <person name="Farber M."/>
            <person name="Gahlot S."/>
            <person name="Gamble J."/>
            <person name="Gupta D."/>
            <person name="Gupta Y."/>
            <person name="Jackson L."/>
            <person name="Malandrin L."/>
            <person name="Malas T.B."/>
            <person name="Moussa E."/>
            <person name="Nair M."/>
            <person name="Reid A.J."/>
            <person name="Sanders M."/>
            <person name="Sharma J."/>
            <person name="Tracey A."/>
            <person name="Quail M.A."/>
            <person name="Weir W."/>
            <person name="Wastling J.M."/>
            <person name="Hall N."/>
            <person name="Willadsen P."/>
            <person name="Lingelbach K."/>
            <person name="Shiels B."/>
            <person name="Tait A."/>
            <person name="Berriman M."/>
            <person name="Allred D.R."/>
            <person name="Pain A."/>
        </authorList>
    </citation>
    <scope>NUCLEOTIDE SEQUENCE</scope>
    <source>
        <strain evidence="1">1802A</strain>
    </source>
</reference>
<name>A0AAD9LJS9_BABDI</name>
<accession>A0AAD9LJS9</accession>
<comment type="caution">
    <text evidence="1">The sequence shown here is derived from an EMBL/GenBank/DDBJ whole genome shotgun (WGS) entry which is preliminary data.</text>
</comment>
<dbReference type="AlphaFoldDB" id="A0AAD9LJS9"/>
<keyword evidence="2" id="KW-1185">Reference proteome</keyword>
<proteinExistence type="predicted"/>